<dbReference type="HOGENOM" id="CLU_089554_1_1_5"/>
<dbReference type="NCBIfam" id="NF001323">
    <property type="entry name" value="PRK00259.1-1"/>
    <property type="match status" value="1"/>
</dbReference>
<keyword evidence="2 5" id="KW-0812">Transmembrane</keyword>
<keyword evidence="3 5" id="KW-1133">Transmembrane helix</keyword>
<organism evidence="6 7">
    <name type="scientific">Parvibaculum lavamentivorans (strain DS-1 / DSM 13023 / NCIMB 13966)</name>
    <dbReference type="NCBI Taxonomy" id="402881"/>
    <lineage>
        <taxon>Bacteria</taxon>
        <taxon>Pseudomonadati</taxon>
        <taxon>Pseudomonadota</taxon>
        <taxon>Alphaproteobacteria</taxon>
        <taxon>Hyphomicrobiales</taxon>
        <taxon>Parvibaculaceae</taxon>
        <taxon>Parvibaculum</taxon>
    </lineage>
</organism>
<dbReference type="NCBIfam" id="TIGR00997">
    <property type="entry name" value="ispZ"/>
    <property type="match status" value="1"/>
</dbReference>
<dbReference type="STRING" id="402881.Plav_1412"/>
<dbReference type="RefSeq" id="WP_012110308.1">
    <property type="nucleotide sequence ID" value="NC_009719.1"/>
</dbReference>
<evidence type="ECO:0000313" key="6">
    <source>
        <dbReference type="EMBL" id="ABS63032.1"/>
    </source>
</evidence>
<dbReference type="OrthoDB" id="9788219at2"/>
<keyword evidence="7" id="KW-1185">Reference proteome</keyword>
<evidence type="ECO:0000256" key="4">
    <source>
        <dbReference type="ARBA" id="ARBA00023136"/>
    </source>
</evidence>
<evidence type="ECO:0000256" key="3">
    <source>
        <dbReference type="ARBA" id="ARBA00022989"/>
    </source>
</evidence>
<evidence type="ECO:0000313" key="7">
    <source>
        <dbReference type="Proteomes" id="UP000006377"/>
    </source>
</evidence>
<accession>A7HSZ9</accession>
<dbReference type="InterPro" id="IPR006008">
    <property type="entry name" value="YciB"/>
</dbReference>
<dbReference type="KEGG" id="pla:Plav_1412"/>
<comment type="subcellular location">
    <subcellularLocation>
        <location evidence="5">Cell inner membrane</location>
        <topology evidence="5">Multi-pass membrane protein</topology>
    </subcellularLocation>
</comment>
<dbReference type="Proteomes" id="UP000006377">
    <property type="component" value="Chromosome"/>
</dbReference>
<keyword evidence="1 5" id="KW-1003">Cell membrane</keyword>
<feature type="transmembrane region" description="Helical" evidence="5">
    <location>
        <begin position="77"/>
        <end position="96"/>
    </location>
</feature>
<dbReference type="HAMAP" id="MF_00189">
    <property type="entry name" value="YciB"/>
    <property type="match status" value="1"/>
</dbReference>
<feature type="transmembrane region" description="Helical" evidence="5">
    <location>
        <begin position="50"/>
        <end position="70"/>
    </location>
</feature>
<protein>
    <recommendedName>
        <fullName evidence="5">Inner membrane-spanning protein YciB</fullName>
    </recommendedName>
</protein>
<dbReference type="AlphaFoldDB" id="A7HSZ9"/>
<reference evidence="6 7" key="1">
    <citation type="journal article" date="2011" name="Stand. Genomic Sci.">
        <title>Complete genome sequence of Parvibaculum lavamentivorans type strain (DS-1(T)).</title>
        <authorList>
            <person name="Schleheck D."/>
            <person name="Weiss M."/>
            <person name="Pitluck S."/>
            <person name="Bruce D."/>
            <person name="Land M.L."/>
            <person name="Han S."/>
            <person name="Saunders E."/>
            <person name="Tapia R."/>
            <person name="Detter C."/>
            <person name="Brettin T."/>
            <person name="Han J."/>
            <person name="Woyke T."/>
            <person name="Goodwin L."/>
            <person name="Pennacchio L."/>
            <person name="Nolan M."/>
            <person name="Cook A.M."/>
            <person name="Kjelleberg S."/>
            <person name="Thomas T."/>
        </authorList>
    </citation>
    <scope>NUCLEOTIDE SEQUENCE [LARGE SCALE GENOMIC DNA]</scope>
    <source>
        <strain evidence="7">DS-1 / DSM 13023 / NCIMB 13966</strain>
    </source>
</reference>
<gene>
    <name evidence="5" type="primary">yciB</name>
    <name evidence="6" type="ordered locus">Plav_1412</name>
</gene>
<evidence type="ECO:0000256" key="1">
    <source>
        <dbReference type="ARBA" id="ARBA00022475"/>
    </source>
</evidence>
<dbReference type="GO" id="GO:0005886">
    <property type="term" value="C:plasma membrane"/>
    <property type="evidence" value="ECO:0007669"/>
    <property type="project" value="UniProtKB-SubCell"/>
</dbReference>
<keyword evidence="5" id="KW-0997">Cell inner membrane</keyword>
<feature type="transmembrane region" description="Helical" evidence="5">
    <location>
        <begin position="21"/>
        <end position="38"/>
    </location>
</feature>
<evidence type="ECO:0000256" key="5">
    <source>
        <dbReference type="HAMAP-Rule" id="MF_00189"/>
    </source>
</evidence>
<evidence type="ECO:0000256" key="2">
    <source>
        <dbReference type="ARBA" id="ARBA00022692"/>
    </source>
</evidence>
<dbReference type="PANTHER" id="PTHR36917">
    <property type="entry name" value="INTRACELLULAR SEPTATION PROTEIN A-RELATED"/>
    <property type="match status" value="1"/>
</dbReference>
<comment type="similarity">
    <text evidence="5">Belongs to the YciB family.</text>
</comment>
<feature type="transmembrane region" description="Helical" evidence="5">
    <location>
        <begin position="140"/>
        <end position="160"/>
    </location>
</feature>
<comment type="function">
    <text evidence="5">Plays a role in cell envelope biogenesis, maintenance of cell envelope integrity and membrane homeostasis.</text>
</comment>
<keyword evidence="4 5" id="KW-0472">Membrane</keyword>
<dbReference type="EMBL" id="CP000774">
    <property type="protein sequence ID" value="ABS63032.1"/>
    <property type="molecule type" value="Genomic_DNA"/>
</dbReference>
<proteinExistence type="inferred from homology"/>
<dbReference type="Pfam" id="PF04279">
    <property type="entry name" value="IspA"/>
    <property type="match status" value="1"/>
</dbReference>
<feature type="transmembrane region" description="Helical" evidence="5">
    <location>
        <begin position="108"/>
        <end position="128"/>
    </location>
</feature>
<dbReference type="eggNOG" id="COG2917">
    <property type="taxonomic scope" value="Bacteria"/>
</dbReference>
<sequence length="211" mass="23375">MTGTDAEKTHGGMSASQWVRMAIELGPLVVFFLLNAQSDRFFGNEEAQNIFYATGGFMVATVISLGYSYARFRKVPTMPLVSGIFIIIFGALTLWLQDDEFIKLKPTIVNGIFATALLGAAVMGKPIMKQLFDGAFNLTDKGWMVLTVRWGLFFVFLGIVNEVVWRNFSTDFWVSFKLFGVMPLTMVFGLAQISVLTKHAPASEERGSTAD</sequence>
<feature type="transmembrane region" description="Helical" evidence="5">
    <location>
        <begin position="172"/>
        <end position="196"/>
    </location>
</feature>
<name>A7HSZ9_PARL1</name>
<dbReference type="PANTHER" id="PTHR36917:SF1">
    <property type="entry name" value="INNER MEMBRANE-SPANNING PROTEIN YCIB"/>
    <property type="match status" value="1"/>
</dbReference>